<dbReference type="AlphaFoldDB" id="G9ZFD0"/>
<keyword evidence="2" id="KW-0560">Oxidoreductase</keyword>
<dbReference type="PRINTS" id="PR00359">
    <property type="entry name" value="BP450"/>
</dbReference>
<dbReference type="SMR" id="G9ZFD0"/>
<dbReference type="Gene3D" id="1.10.630.10">
    <property type="entry name" value="Cytochrome P450"/>
    <property type="match status" value="1"/>
</dbReference>
<evidence type="ECO:0000256" key="1">
    <source>
        <dbReference type="ARBA" id="ARBA00010617"/>
    </source>
</evidence>
<evidence type="ECO:0000313" key="3">
    <source>
        <dbReference type="Proteomes" id="UP000004750"/>
    </source>
</evidence>
<dbReference type="PATRIC" id="fig|797473.3.peg.1187"/>
<dbReference type="Pfam" id="PF00067">
    <property type="entry name" value="p450"/>
    <property type="match status" value="1"/>
</dbReference>
<dbReference type="GO" id="GO:0020037">
    <property type="term" value="F:heme binding"/>
    <property type="evidence" value="ECO:0007669"/>
    <property type="project" value="InterPro"/>
</dbReference>
<comment type="caution">
    <text evidence="2">The sequence shown here is derived from an EMBL/GenBank/DDBJ whole genome shotgun (WGS) entry which is preliminary data.</text>
</comment>
<proteinExistence type="inferred from homology"/>
<gene>
    <name evidence="2" type="ORF">HMPREF9080_01475</name>
</gene>
<protein>
    <submittedName>
        <fullName evidence="2">Unspecific monooxygenase</fullName>
    </submittedName>
</protein>
<dbReference type="InterPro" id="IPR001128">
    <property type="entry name" value="Cyt_P450"/>
</dbReference>
<name>G9ZFD0_9GAMM</name>
<dbReference type="GO" id="GO:0016705">
    <property type="term" value="F:oxidoreductase activity, acting on paired donors, with incorporation or reduction of molecular oxygen"/>
    <property type="evidence" value="ECO:0007669"/>
    <property type="project" value="InterPro"/>
</dbReference>
<dbReference type="GO" id="GO:0004497">
    <property type="term" value="F:monooxygenase activity"/>
    <property type="evidence" value="ECO:0007669"/>
    <property type="project" value="UniProtKB-KW"/>
</dbReference>
<comment type="similarity">
    <text evidence="1">Belongs to the cytochrome P450 family.</text>
</comment>
<evidence type="ECO:0000313" key="2">
    <source>
        <dbReference type="EMBL" id="EHM54025.1"/>
    </source>
</evidence>
<dbReference type="PANTHER" id="PTHR46696">
    <property type="entry name" value="P450, PUTATIVE (EUROFUNG)-RELATED"/>
    <property type="match status" value="1"/>
</dbReference>
<reference evidence="2 3" key="1">
    <citation type="submission" date="2011-08" db="EMBL/GenBank/DDBJ databases">
        <authorList>
            <person name="Weinstock G."/>
            <person name="Sodergren E."/>
            <person name="Clifton S."/>
            <person name="Fulton L."/>
            <person name="Fulton B."/>
            <person name="Courtney L."/>
            <person name="Fronick C."/>
            <person name="Harrison M."/>
            <person name="Strong C."/>
            <person name="Farmer C."/>
            <person name="Delahaunty K."/>
            <person name="Markovic C."/>
            <person name="Hall O."/>
            <person name="Minx P."/>
            <person name="Tomlinson C."/>
            <person name="Mitreva M."/>
            <person name="Hou S."/>
            <person name="Chen J."/>
            <person name="Wollam A."/>
            <person name="Pepin K.H."/>
            <person name="Johnson M."/>
            <person name="Bhonagiri V."/>
            <person name="Zhang X."/>
            <person name="Suruliraj S."/>
            <person name="Warren W."/>
            <person name="Chinwalla A."/>
            <person name="Mardis E.R."/>
            <person name="Wilson R.K."/>
        </authorList>
    </citation>
    <scope>NUCLEOTIDE SEQUENCE [LARGE SCALE GENOMIC DNA]</scope>
    <source>
        <strain evidence="2 3">F0432</strain>
    </source>
</reference>
<dbReference type="PANTHER" id="PTHR46696:SF6">
    <property type="entry name" value="P450, PUTATIVE (EUROFUNG)-RELATED"/>
    <property type="match status" value="1"/>
</dbReference>
<accession>G9ZFD0</accession>
<dbReference type="Proteomes" id="UP000004750">
    <property type="component" value="Unassembled WGS sequence"/>
</dbReference>
<dbReference type="GO" id="GO:0005506">
    <property type="term" value="F:iron ion binding"/>
    <property type="evidence" value="ECO:0007669"/>
    <property type="project" value="InterPro"/>
</dbReference>
<dbReference type="EMBL" id="AGCM01000082">
    <property type="protein sequence ID" value="EHM54025.1"/>
    <property type="molecule type" value="Genomic_DNA"/>
</dbReference>
<organism evidence="2 3">
    <name type="scientific">Cardiobacterium valvarum F0432</name>
    <dbReference type="NCBI Taxonomy" id="797473"/>
    <lineage>
        <taxon>Bacteria</taxon>
        <taxon>Pseudomonadati</taxon>
        <taxon>Pseudomonadota</taxon>
        <taxon>Gammaproteobacteria</taxon>
        <taxon>Cardiobacteriales</taxon>
        <taxon>Cardiobacteriaceae</taxon>
        <taxon>Cardiobacterium</taxon>
    </lineage>
</organism>
<dbReference type="InterPro" id="IPR002397">
    <property type="entry name" value="Cyt_P450_B"/>
</dbReference>
<dbReference type="SUPFAM" id="SSF48264">
    <property type="entry name" value="Cytochrome P450"/>
    <property type="match status" value="1"/>
</dbReference>
<sequence>MRDECPVAYDDYLGYTLFRHEDVTYALAHPEQFSSRVSTRHIAVPSGMDAPEHTAFRAINDKYYTPARMAAFAPACRAVIRALIAETPRGEVVDIMAGFAQRYAMRIQNAAFGWPDALEAPLTAWIEKNRRATLSRDPVAIGQVALEFDGYIHDLLQQRRNAGEAAPDDITTELLYDEVDLPTGKRRMSEEELISLLRNWTVGELSTISASVGIVVHFLAAHPAEQERLRAHPDAIPAAVEEIMRLEDPLVTNRRITTCPVHIGGRDLPAGSRVTLNWLSANRDEAVFPDADQYRPERDQNANLVYGAGIHACPGAPLARLELCLLVEALLAATTSIHFAADGQPVSTNAVYPVAGYSSVRVVLH</sequence>
<dbReference type="HOGENOM" id="CLU_033716_0_1_6"/>
<keyword evidence="2" id="KW-0503">Monooxygenase</keyword>
<dbReference type="CDD" id="cd11079">
    <property type="entry name" value="Cyp_unk"/>
    <property type="match status" value="1"/>
</dbReference>
<dbReference type="STRING" id="797473.HMPREF9080_01475"/>
<dbReference type="InterPro" id="IPR036396">
    <property type="entry name" value="Cyt_P450_sf"/>
</dbReference>